<reference evidence="9" key="1">
    <citation type="submission" date="2024-06" db="EMBL/GenBank/DDBJ databases">
        <authorList>
            <person name="Dussert Y."/>
            <person name="Peccoud J."/>
            <person name="Pigeault R."/>
        </authorList>
    </citation>
    <scope>NUCLEOTIDE SEQUENCE</scope>
    <source>
        <strain evidence="9">WArc</strain>
    </source>
</reference>
<feature type="transmembrane region" description="Helical" evidence="8">
    <location>
        <begin position="709"/>
        <end position="730"/>
    </location>
</feature>
<evidence type="ECO:0000256" key="1">
    <source>
        <dbReference type="ARBA" id="ARBA00004651"/>
    </source>
</evidence>
<dbReference type="Pfam" id="PF04610">
    <property type="entry name" value="TrbL"/>
    <property type="match status" value="1"/>
</dbReference>
<feature type="transmembrane region" description="Helical" evidence="8">
    <location>
        <begin position="618"/>
        <end position="639"/>
    </location>
</feature>
<comment type="similarity">
    <text evidence="2">Belongs to the TrbL/VirB6 family.</text>
</comment>
<dbReference type="GO" id="GO:0005886">
    <property type="term" value="C:plasma membrane"/>
    <property type="evidence" value="ECO:0007669"/>
    <property type="project" value="UniProtKB-SubCell"/>
</dbReference>
<evidence type="ECO:0000256" key="8">
    <source>
        <dbReference type="SAM" id="Phobius"/>
    </source>
</evidence>
<comment type="subcellular location">
    <subcellularLocation>
        <location evidence="1">Cell membrane</location>
        <topology evidence="1">Multi-pass membrane protein</topology>
    </subcellularLocation>
</comment>
<keyword evidence="6 8" id="KW-0472">Membrane</keyword>
<evidence type="ECO:0000256" key="7">
    <source>
        <dbReference type="SAM" id="MobiDB-lite"/>
    </source>
</evidence>
<accession>A0AAU7Q214</accession>
<dbReference type="AlphaFoldDB" id="A0AAU7Q214"/>
<proteinExistence type="inferred from homology"/>
<sequence length="803" mass="90157">MFERLSNQNLGKLCISFVVLFLLSGCGEHHCIKPEDLSGLREKLDVVSTEQKWVDSGVYISGGVKVTEISIVPSKVNFCPKRYKDFAVQPGKDPIVVTLPFALKEGDSISFSVIGSKMCKNDNGTVTYKKIDESCGEGEKEYFAHVLNQENCQGEICPNKYIIGDPQWLNGKEYWSSDSSESGQDEEKIKEIINFVKQQGKNIDCSGLSDNQVSKVDTYILNLACGCICKFYNSNTKKDCVYVEYNTTEHELFNSITSALNSSGGKFADAEIIGDVLKNAKVKTYVPHLRVNMEGEKSFEYLQNGGTYTNYDHKVSKDHPVPKLTFWLGDSNGKGGYNIRVTRIPSPKDDLYIRVSDTFPEHGPDETQGDIPVDINRVHDTEYMESLKEKLKDKTGNIYYGIRDHGCDYKNEGQFSINLTTKESPTKTFSAIYNFFDEKVKTAFFGSSYKDTNAIHSDTSPVKSLYQSFVASNRTKTIRSTIVSLLVLYIVLYTLYYFFGLTHISIYEFLIICVKIGIITQLLQDNSWNFFYNNAFSMFVNTPKQLIEIANFRGTTSNVFEFLDLPLNRFLSAHSVLLIVSLIFSGPLGIVSFCLVIWGLITVILSIFNALFSFITSIAIVALLLSLAPIFIICLLFGYTRQMFHNWIRNLARFAIHPVVLLIFISLISQVMDYIVYSVFNFEVCPTCILNLNLRIFNPCIFYGYASKYVPNITAMMAFVILGHAMKALVAASSTISDSLFGVYVASEPGRQYQQSLMGVVGLDEQSAQRRAGQQSGTPSRRPQIPQPAQRSVPKIPTNTGNQ</sequence>
<keyword evidence="5 8" id="KW-1133">Transmembrane helix</keyword>
<name>A0AAU7Q214_9RICK</name>
<keyword evidence="3 8" id="KW-0812">Transmembrane</keyword>
<evidence type="ECO:0000256" key="3">
    <source>
        <dbReference type="ARBA" id="ARBA00022692"/>
    </source>
</evidence>
<dbReference type="InterPro" id="IPR007688">
    <property type="entry name" value="Conjugal_tfr_TrbL/VirB6"/>
</dbReference>
<feature type="transmembrane region" description="Helical" evidence="8">
    <location>
        <begin position="482"/>
        <end position="499"/>
    </location>
</feature>
<feature type="transmembrane region" description="Helical" evidence="8">
    <location>
        <begin position="651"/>
        <end position="668"/>
    </location>
</feature>
<evidence type="ECO:0000313" key="9">
    <source>
        <dbReference type="EMBL" id="XBS67046.1"/>
    </source>
</evidence>
<dbReference type="RefSeq" id="WP_349967567.1">
    <property type="nucleotide sequence ID" value="NZ_CP157942.1"/>
</dbReference>
<evidence type="ECO:0000256" key="4">
    <source>
        <dbReference type="ARBA" id="ARBA00022729"/>
    </source>
</evidence>
<feature type="region of interest" description="Disordered" evidence="7">
    <location>
        <begin position="766"/>
        <end position="803"/>
    </location>
</feature>
<evidence type="ECO:0000256" key="6">
    <source>
        <dbReference type="ARBA" id="ARBA00023136"/>
    </source>
</evidence>
<gene>
    <name evidence="9" type="ORF">ABLO99_07825</name>
</gene>
<dbReference type="EMBL" id="CP157942">
    <property type="protein sequence ID" value="XBS67046.1"/>
    <property type="molecule type" value="Genomic_DNA"/>
</dbReference>
<dbReference type="PROSITE" id="PS51257">
    <property type="entry name" value="PROKAR_LIPOPROTEIN"/>
    <property type="match status" value="1"/>
</dbReference>
<protein>
    <submittedName>
        <fullName evidence="9">Type IV secretion system protein</fullName>
    </submittedName>
</protein>
<organism evidence="9">
    <name type="scientific">Wolbachia endosymbiont of Armadillidium arcangelii</name>
    <dbReference type="NCBI Taxonomy" id="3158571"/>
    <lineage>
        <taxon>Bacteria</taxon>
        <taxon>Pseudomonadati</taxon>
        <taxon>Pseudomonadota</taxon>
        <taxon>Alphaproteobacteria</taxon>
        <taxon>Rickettsiales</taxon>
        <taxon>Anaplasmataceae</taxon>
        <taxon>Wolbachieae</taxon>
        <taxon>Wolbachia</taxon>
    </lineage>
</organism>
<evidence type="ECO:0000256" key="5">
    <source>
        <dbReference type="ARBA" id="ARBA00022989"/>
    </source>
</evidence>
<dbReference type="GO" id="GO:0030255">
    <property type="term" value="P:protein secretion by the type IV secretion system"/>
    <property type="evidence" value="ECO:0007669"/>
    <property type="project" value="InterPro"/>
</dbReference>
<feature type="compositionally biased region" description="Polar residues" evidence="7">
    <location>
        <begin position="772"/>
        <end position="781"/>
    </location>
</feature>
<keyword evidence="4" id="KW-0732">Signal</keyword>
<evidence type="ECO:0000256" key="2">
    <source>
        <dbReference type="ARBA" id="ARBA00007802"/>
    </source>
</evidence>